<dbReference type="KEGG" id="orp:MOP44_17005"/>
<dbReference type="InterPro" id="IPR036259">
    <property type="entry name" value="MFS_trans_sf"/>
</dbReference>
<dbReference type="RefSeq" id="WP_260791428.1">
    <property type="nucleotide sequence ID" value="NZ_CP093313.1"/>
</dbReference>
<feature type="transmembrane region" description="Helical" evidence="4">
    <location>
        <begin position="154"/>
        <end position="175"/>
    </location>
</feature>
<feature type="transmembrane region" description="Helical" evidence="4">
    <location>
        <begin position="120"/>
        <end position="142"/>
    </location>
</feature>
<feature type="transmembrane region" description="Helical" evidence="4">
    <location>
        <begin position="323"/>
        <end position="344"/>
    </location>
</feature>
<evidence type="ECO:0000256" key="1">
    <source>
        <dbReference type="ARBA" id="ARBA00022692"/>
    </source>
</evidence>
<feature type="transmembrane region" description="Helical" evidence="4">
    <location>
        <begin position="94"/>
        <end position="114"/>
    </location>
</feature>
<keyword evidence="3 4" id="KW-0472">Membrane</keyword>
<dbReference type="GO" id="GO:0022857">
    <property type="term" value="F:transmembrane transporter activity"/>
    <property type="evidence" value="ECO:0007669"/>
    <property type="project" value="InterPro"/>
</dbReference>
<evidence type="ECO:0000256" key="4">
    <source>
        <dbReference type="SAM" id="Phobius"/>
    </source>
</evidence>
<feature type="transmembrane region" description="Helical" evidence="4">
    <location>
        <begin position="263"/>
        <end position="286"/>
    </location>
</feature>
<name>A0A9J7BMY1_9BACT</name>
<feature type="transmembrane region" description="Helical" evidence="4">
    <location>
        <begin position="67"/>
        <end position="87"/>
    </location>
</feature>
<keyword evidence="6" id="KW-1185">Reference proteome</keyword>
<feature type="transmembrane region" description="Helical" evidence="4">
    <location>
        <begin position="231"/>
        <end position="257"/>
    </location>
</feature>
<dbReference type="PANTHER" id="PTHR23520">
    <property type="entry name" value="TRANSPORTER, PUTATIVE (AFU_ORTHOLOGUE AFUA_3G04000)-RELATED"/>
    <property type="match status" value="1"/>
</dbReference>
<dbReference type="Gene3D" id="1.20.1250.20">
    <property type="entry name" value="MFS general substrate transporter like domains"/>
    <property type="match status" value="2"/>
</dbReference>
<dbReference type="Proteomes" id="UP001059380">
    <property type="component" value="Chromosome"/>
</dbReference>
<dbReference type="Pfam" id="PF07690">
    <property type="entry name" value="MFS_1"/>
    <property type="match status" value="1"/>
</dbReference>
<gene>
    <name evidence="5" type="ORF">MOP44_17005</name>
</gene>
<reference evidence="5" key="1">
    <citation type="submission" date="2021-04" db="EMBL/GenBank/DDBJ databases">
        <title>Phylogenetic analysis of Acidobacteriaceae.</title>
        <authorList>
            <person name="Qiu L."/>
            <person name="Zhang Q."/>
        </authorList>
    </citation>
    <scope>NUCLEOTIDE SEQUENCE</scope>
    <source>
        <strain evidence="5">DSM 25168</strain>
    </source>
</reference>
<feature type="transmembrane region" description="Helical" evidence="4">
    <location>
        <begin position="388"/>
        <end position="405"/>
    </location>
</feature>
<accession>A0A9J7BMY1</accession>
<organism evidence="5 6">
    <name type="scientific">Occallatibacter riparius</name>
    <dbReference type="NCBI Taxonomy" id="1002689"/>
    <lineage>
        <taxon>Bacteria</taxon>
        <taxon>Pseudomonadati</taxon>
        <taxon>Acidobacteriota</taxon>
        <taxon>Terriglobia</taxon>
        <taxon>Terriglobales</taxon>
        <taxon>Acidobacteriaceae</taxon>
        <taxon>Occallatibacter</taxon>
    </lineage>
</organism>
<dbReference type="SUPFAM" id="SSF103473">
    <property type="entry name" value="MFS general substrate transporter"/>
    <property type="match status" value="2"/>
</dbReference>
<proteinExistence type="predicted"/>
<evidence type="ECO:0000313" key="6">
    <source>
        <dbReference type="Proteomes" id="UP001059380"/>
    </source>
</evidence>
<evidence type="ECO:0000313" key="5">
    <source>
        <dbReference type="EMBL" id="UWZ82270.1"/>
    </source>
</evidence>
<feature type="transmembrane region" description="Helical" evidence="4">
    <location>
        <begin position="298"/>
        <end position="317"/>
    </location>
</feature>
<dbReference type="InterPro" id="IPR011701">
    <property type="entry name" value="MFS"/>
</dbReference>
<protein>
    <submittedName>
        <fullName evidence="5">MFS transporter</fullName>
    </submittedName>
</protein>
<keyword evidence="2 4" id="KW-1133">Transmembrane helix</keyword>
<feature type="transmembrane region" description="Helical" evidence="4">
    <location>
        <begin position="30"/>
        <end position="55"/>
    </location>
</feature>
<sequence length="420" mass="45482">MASLVIARSRKREIRLTRWKRIRHRFSPDFWTFFAAAFFFDLGFGLFLFLFNLYLTDLHFNERVVGNIAASLTLGNVVATLPATFLARRLGIRPLLLFSFIAAPSLCIARVLILSGTAQIALAFATGMAMCCWPICFSPAVASLTDDRNRTSGFSIMFATGIGMGTFAGLLGGYIPELLHKAGSHQSIVSGIRVVLLLACGLILTGVWPLLKLKLRDRLPAPGQRLRLHPFLLRFLPPFVLWNVVTGSFPAFGAIYLQQVLKIPLVQVGMIFSASQLAQFVAVLGAPLMFSRRGLVKGIVIAQIGTALFLALIGATTMPRAAVGFYLAYNAMLFMCSPGIYNLLMNRIPESERSTASAVQNLSGALCQAGTQALTGICIVQFGYRSVLLSNAAFAIGAALLFLGIRERASTAEAQHAGAV</sequence>
<dbReference type="EMBL" id="CP093313">
    <property type="protein sequence ID" value="UWZ82270.1"/>
    <property type="molecule type" value="Genomic_DNA"/>
</dbReference>
<evidence type="ECO:0000256" key="2">
    <source>
        <dbReference type="ARBA" id="ARBA00022989"/>
    </source>
</evidence>
<dbReference type="AlphaFoldDB" id="A0A9J7BMY1"/>
<dbReference type="PANTHER" id="PTHR23520:SF5">
    <property type="entry name" value="TRANSPORTER, PUTATIVE (AFU_ORTHOLOGUE AFUA_3G04000)-RELATED"/>
    <property type="match status" value="1"/>
</dbReference>
<feature type="transmembrane region" description="Helical" evidence="4">
    <location>
        <begin position="187"/>
        <end position="211"/>
    </location>
</feature>
<keyword evidence="1 4" id="KW-0812">Transmembrane</keyword>
<evidence type="ECO:0000256" key="3">
    <source>
        <dbReference type="ARBA" id="ARBA00023136"/>
    </source>
</evidence>